<dbReference type="RefSeq" id="WP_257904116.1">
    <property type="nucleotide sequence ID" value="NZ_FXYX01000007.1"/>
</dbReference>
<gene>
    <name evidence="1" type="ORF">BI49514_01447</name>
</gene>
<evidence type="ECO:0000313" key="1">
    <source>
        <dbReference type="EMBL" id="SMX80245.1"/>
    </source>
</evidence>
<accession>A0A2H1IYF6</accession>
<keyword evidence="2" id="KW-1185">Reference proteome</keyword>
<reference evidence="2" key="1">
    <citation type="submission" date="2017-03" db="EMBL/GenBank/DDBJ databases">
        <authorList>
            <person name="Monnet C."/>
        </authorList>
    </citation>
    <scope>NUCLEOTIDE SEQUENCE [LARGE SCALE GENOMIC DNA]</scope>
    <source>
        <strain evidence="2">ATCC 49514</strain>
    </source>
</reference>
<dbReference type="Proteomes" id="UP000234382">
    <property type="component" value="Unassembled WGS sequence"/>
</dbReference>
<evidence type="ECO:0000313" key="2">
    <source>
        <dbReference type="Proteomes" id="UP000234382"/>
    </source>
</evidence>
<proteinExistence type="predicted"/>
<organism evidence="1 2">
    <name type="scientific">Brevibacterium iodinum ATCC 49514</name>
    <dbReference type="NCBI Taxonomy" id="1255616"/>
    <lineage>
        <taxon>Bacteria</taxon>
        <taxon>Bacillati</taxon>
        <taxon>Actinomycetota</taxon>
        <taxon>Actinomycetes</taxon>
        <taxon>Micrococcales</taxon>
        <taxon>Brevibacteriaceae</taxon>
        <taxon>Brevibacterium</taxon>
    </lineage>
</organism>
<dbReference type="AlphaFoldDB" id="A0A2H1IYF6"/>
<sequence>MSEKPTLLGSFGLDVDTPLERQALKGMGSGWPGMLAGMEQTLQN</sequence>
<name>A0A2H1IYF6_9MICO</name>
<dbReference type="EMBL" id="FXYX01000007">
    <property type="protein sequence ID" value="SMX80245.1"/>
    <property type="molecule type" value="Genomic_DNA"/>
</dbReference>
<protein>
    <submittedName>
        <fullName evidence="1">Uncharacterized protein</fullName>
    </submittedName>
</protein>